<feature type="compositionally biased region" description="Basic and acidic residues" evidence="1">
    <location>
        <begin position="146"/>
        <end position="155"/>
    </location>
</feature>
<feature type="compositionally biased region" description="Pro residues" evidence="1">
    <location>
        <begin position="905"/>
        <end position="916"/>
    </location>
</feature>
<dbReference type="AlphaFoldDB" id="A0A9P7EKA3"/>
<keyword evidence="3" id="KW-1185">Reference proteome</keyword>
<feature type="compositionally biased region" description="Low complexity" evidence="1">
    <location>
        <begin position="875"/>
        <end position="885"/>
    </location>
</feature>
<feature type="compositionally biased region" description="Low complexity" evidence="1">
    <location>
        <begin position="496"/>
        <end position="508"/>
    </location>
</feature>
<evidence type="ECO:0000256" key="1">
    <source>
        <dbReference type="SAM" id="MobiDB-lite"/>
    </source>
</evidence>
<feature type="compositionally biased region" description="Polar residues" evidence="1">
    <location>
        <begin position="478"/>
        <end position="495"/>
    </location>
</feature>
<proteinExistence type="predicted"/>
<feature type="region of interest" description="Disordered" evidence="1">
    <location>
        <begin position="146"/>
        <end position="180"/>
    </location>
</feature>
<reference evidence="2" key="1">
    <citation type="journal article" date="2020" name="New Phytol.">
        <title>Comparative genomics reveals dynamic genome evolution in host specialist ectomycorrhizal fungi.</title>
        <authorList>
            <person name="Lofgren L.A."/>
            <person name="Nguyen N.H."/>
            <person name="Vilgalys R."/>
            <person name="Ruytinx J."/>
            <person name="Liao H.L."/>
            <person name="Branco S."/>
            <person name="Kuo A."/>
            <person name="LaButti K."/>
            <person name="Lipzen A."/>
            <person name="Andreopoulos W."/>
            <person name="Pangilinan J."/>
            <person name="Riley R."/>
            <person name="Hundley H."/>
            <person name="Na H."/>
            <person name="Barry K."/>
            <person name="Grigoriev I.V."/>
            <person name="Stajich J.E."/>
            <person name="Kennedy P.G."/>
        </authorList>
    </citation>
    <scope>NUCLEOTIDE SEQUENCE</scope>
    <source>
        <strain evidence="2">MN1</strain>
    </source>
</reference>
<dbReference type="OrthoDB" id="3256387at2759"/>
<feature type="compositionally biased region" description="Pro residues" evidence="1">
    <location>
        <begin position="859"/>
        <end position="874"/>
    </location>
</feature>
<feature type="compositionally biased region" description="Basic and acidic residues" evidence="1">
    <location>
        <begin position="527"/>
        <end position="538"/>
    </location>
</feature>
<feature type="compositionally biased region" description="Polar residues" evidence="1">
    <location>
        <begin position="704"/>
        <end position="723"/>
    </location>
</feature>
<feature type="region of interest" description="Disordered" evidence="1">
    <location>
        <begin position="980"/>
        <end position="1120"/>
    </location>
</feature>
<feature type="compositionally biased region" description="Basic and acidic residues" evidence="1">
    <location>
        <begin position="9"/>
        <end position="26"/>
    </location>
</feature>
<comment type="caution">
    <text evidence="2">The sequence shown here is derived from an EMBL/GenBank/DDBJ whole genome shotgun (WGS) entry which is preliminary data.</text>
</comment>
<name>A0A9P7EKA3_9AGAM</name>
<evidence type="ECO:0000313" key="2">
    <source>
        <dbReference type="EMBL" id="KAG1822939.1"/>
    </source>
</evidence>
<feature type="compositionally biased region" description="Low complexity" evidence="1">
    <location>
        <begin position="560"/>
        <end position="574"/>
    </location>
</feature>
<dbReference type="RefSeq" id="XP_041197345.1">
    <property type="nucleotide sequence ID" value="XM_041339532.1"/>
</dbReference>
<feature type="compositionally biased region" description="Polar residues" evidence="1">
    <location>
        <begin position="427"/>
        <end position="436"/>
    </location>
</feature>
<feature type="compositionally biased region" description="Low complexity" evidence="1">
    <location>
        <begin position="784"/>
        <end position="835"/>
    </location>
</feature>
<feature type="compositionally biased region" description="Polar residues" evidence="1">
    <location>
        <begin position="1029"/>
        <end position="1047"/>
    </location>
</feature>
<dbReference type="GeneID" id="64633548"/>
<feature type="compositionally biased region" description="Low complexity" evidence="1">
    <location>
        <begin position="992"/>
        <end position="1020"/>
    </location>
</feature>
<evidence type="ECO:0000313" key="3">
    <source>
        <dbReference type="Proteomes" id="UP000807769"/>
    </source>
</evidence>
<dbReference type="Proteomes" id="UP000807769">
    <property type="component" value="Unassembled WGS sequence"/>
</dbReference>
<evidence type="ECO:0008006" key="4">
    <source>
        <dbReference type="Google" id="ProtNLM"/>
    </source>
</evidence>
<feature type="region of interest" description="Disordered" evidence="1">
    <location>
        <begin position="379"/>
        <end position="598"/>
    </location>
</feature>
<feature type="region of interest" description="Disordered" evidence="1">
    <location>
        <begin position="283"/>
        <end position="308"/>
    </location>
</feature>
<sequence length="1120" mass="119187">MPIHFFTESQRDGRASLTREPKGKEREYVDHVEFPYDQDSAAVLTGSASISSHESLRYPYLYPAQQPKSPPKPTSPRKPRTSLLFSLVRKKTGPSGHVSQYAHPIVMPGVMEISRPYSYVQEEEERERLRDAAAQSIGLVDYAATEHQEDTREDQVPTSATIDSHISLPSPPMPSSPIPSSTPTLLPHLPPFPTTLASLTSRITLTGTFPKFCPSSSLLVYALAKQWKTRSIVLTTATSAASQTVTHLHLFKSNIPSSSELHRLPITQDTAIYVTEQSGPSVNYTRTNSLSKRDSRSGARGSGGKSNGSVVAIEQGNIIWHFEMQDPSERQKWIGAIKAVVLGQRSMRAGITASPHLSGHEPRGDMDVMLSMRLQASLSSAASPISPPASSTHTSSSPPPVLAGSPSLSPPTSPIRASLSFEGMRSQPHTRSSTPNLPAPTEPFTRASSIRSTKKSQSQSSNAHRSNSNSDSSPTPSIHLQSKRSGNISPIQLSQTHSSKSSTSTTKTIKGMFTPRSRSPSLSLNGHSHERESEHAEESFGTVGSSLMGITSGVGMSTKRSSSPMRRSDSPVPSVASSGPDESSVHLSNGSTHNGSLSNGVGVTPSMCCSSINGSLSNGTPSTCCASINGIPACDLKIVKEDERWAPSPSTTPPLSHTLFHPLSHSHSHSHSLHPPPWYKKQTFVHSLTDALCQQMDTNTTPSMQISTVTEGSSGTAVTPRSITPTPTPTPNPARLSVQTISTTTSTVERSGSSASSSAPSRRWSRTLPKRLTPPSGPLPLTPQAPCESEPSVSPSSAGSANASAAFWKRTSASSSVSSASVRSGSVRRTSTVGSFGSGIGMGIGGGGSIGVGSKRRSMPPPRPAPSFAPPPAPEQQQQPQSQPQKTLFRTSVAQRALRLSLTAPPRPPPSGVLPPRPDEPAYAHHRNSGELSIQTSIPPRPDSAASARSMSIKQRLRILSAPSPPSPVIALHDTDTDNELTPHQIVHPVIIRPLPGSRSRSRSPISSRSSTNSTTNSRPSTPPLPGTPITTMQNHPNFLSINTHTSLPAIPLRNPLRPPQPQRLPSAPEIMALSPPPRRGSTQLMVQCLADGGEERETVEGELPDFSDIRVHAGSVGSE</sequence>
<feature type="region of interest" description="Disordered" evidence="1">
    <location>
        <begin position="704"/>
        <end position="888"/>
    </location>
</feature>
<gene>
    <name evidence="2" type="ORF">BJ212DRAFT_1477342</name>
</gene>
<organism evidence="2 3">
    <name type="scientific">Suillus subaureus</name>
    <dbReference type="NCBI Taxonomy" id="48587"/>
    <lineage>
        <taxon>Eukaryota</taxon>
        <taxon>Fungi</taxon>
        <taxon>Dikarya</taxon>
        <taxon>Basidiomycota</taxon>
        <taxon>Agaricomycotina</taxon>
        <taxon>Agaricomycetes</taxon>
        <taxon>Agaricomycetidae</taxon>
        <taxon>Boletales</taxon>
        <taxon>Suillineae</taxon>
        <taxon>Suillaceae</taxon>
        <taxon>Suillus</taxon>
    </lineage>
</organism>
<feature type="compositionally biased region" description="Low complexity" evidence="1">
    <location>
        <begin position="740"/>
        <end position="762"/>
    </location>
</feature>
<dbReference type="EMBL" id="JABBWG010000005">
    <property type="protein sequence ID" value="KAG1822939.1"/>
    <property type="molecule type" value="Genomic_DNA"/>
</dbReference>
<accession>A0A9P7EKA3</accession>
<feature type="compositionally biased region" description="Polar residues" evidence="1">
    <location>
        <begin position="542"/>
        <end position="559"/>
    </location>
</feature>
<feature type="region of interest" description="Disordered" evidence="1">
    <location>
        <begin position="1"/>
        <end position="26"/>
    </location>
</feature>
<feature type="compositionally biased region" description="Low complexity" evidence="1">
    <location>
        <begin position="456"/>
        <end position="477"/>
    </location>
</feature>
<feature type="region of interest" description="Disordered" evidence="1">
    <location>
        <begin position="900"/>
        <end position="950"/>
    </location>
</feature>
<protein>
    <recommendedName>
        <fullName evidence="4">PH domain-containing protein</fullName>
    </recommendedName>
</protein>
<feature type="compositionally biased region" description="Polar residues" evidence="1">
    <location>
        <begin position="575"/>
        <end position="598"/>
    </location>
</feature>
<feature type="compositionally biased region" description="Gly residues" evidence="1">
    <location>
        <begin position="836"/>
        <end position="851"/>
    </location>
</feature>
<feature type="compositionally biased region" description="Polar residues" evidence="1">
    <location>
        <begin position="516"/>
        <end position="526"/>
    </location>
</feature>
<feature type="compositionally biased region" description="Low complexity" evidence="1">
    <location>
        <begin position="379"/>
        <end position="396"/>
    </location>
</feature>